<comment type="function">
    <text evidence="9 10">Required for normal levels of the cell wall 1,6-beta-glucan. Involved in a protein folding machinery chaperoning proteins acting in various physiological processes including cell wall synthesis and lysis of autophagic bodies.</text>
</comment>
<feature type="region of interest" description="Disordered" evidence="11">
    <location>
        <begin position="180"/>
        <end position="203"/>
    </location>
</feature>
<dbReference type="PANTHER" id="PTHR28090">
    <property type="entry name" value="PROTEIN ROT1"/>
    <property type="match status" value="1"/>
</dbReference>
<reference evidence="15" key="3">
    <citation type="submission" date="2023-06" db="EMBL/GenBank/DDBJ databases">
        <title>Black Yeasts Isolated from many extreme environments.</title>
        <authorList>
            <person name="Coleine C."/>
            <person name="Stajich J.E."/>
            <person name="Selbmann L."/>
        </authorList>
    </citation>
    <scope>NUCLEOTIDE SEQUENCE</scope>
    <source>
        <strain evidence="15">CCFEE 5200</strain>
    </source>
</reference>
<dbReference type="EMBL" id="NAJP01000005">
    <property type="protein sequence ID" value="TKA47612.1"/>
    <property type="molecule type" value="Genomic_DNA"/>
</dbReference>
<evidence type="ECO:0000256" key="4">
    <source>
        <dbReference type="ARBA" id="ARBA00022692"/>
    </source>
</evidence>
<name>A0A4U0VFY7_9PEZI</name>
<evidence type="ECO:0000256" key="2">
    <source>
        <dbReference type="ARBA" id="ARBA00007149"/>
    </source>
</evidence>
<evidence type="ECO:0000256" key="5">
    <source>
        <dbReference type="ARBA" id="ARBA00022729"/>
    </source>
</evidence>
<accession>A0A4U0VFY7</accession>
<comment type="similarity">
    <text evidence="2 10">Belongs to the ROT1 family.</text>
</comment>
<feature type="transmembrane region" description="Helical" evidence="12">
    <location>
        <begin position="239"/>
        <end position="256"/>
    </location>
</feature>
<organism evidence="16 17">
    <name type="scientific">Friedmanniomyces endolithicus</name>
    <dbReference type="NCBI Taxonomy" id="329885"/>
    <lineage>
        <taxon>Eukaryota</taxon>
        <taxon>Fungi</taxon>
        <taxon>Dikarya</taxon>
        <taxon>Ascomycota</taxon>
        <taxon>Pezizomycotina</taxon>
        <taxon>Dothideomycetes</taxon>
        <taxon>Dothideomycetidae</taxon>
        <taxon>Mycosphaerellales</taxon>
        <taxon>Teratosphaeriaceae</taxon>
        <taxon>Friedmanniomyces</taxon>
    </lineage>
</organism>
<evidence type="ECO:0000256" key="6">
    <source>
        <dbReference type="ARBA" id="ARBA00022824"/>
    </source>
</evidence>
<reference evidence="14" key="2">
    <citation type="submission" date="2021-12" db="EMBL/GenBank/DDBJ databases">
        <title>Black yeast isolated from Biological Soil Crust.</title>
        <authorList>
            <person name="Kurbessoian T."/>
        </authorList>
    </citation>
    <scope>NUCLEOTIDE SEQUENCE</scope>
    <source>
        <strain evidence="14">CCFEE 5208</strain>
    </source>
</reference>
<evidence type="ECO:0000313" key="14">
    <source>
        <dbReference type="EMBL" id="KAK0325829.1"/>
    </source>
</evidence>
<comment type="subcellular location">
    <subcellularLocation>
        <location evidence="1">Endoplasmic reticulum membrane</location>
        <topology evidence="1">Single-pass type I membrane protein</topology>
    </subcellularLocation>
</comment>
<gene>
    <name evidence="14" type="primary">ROT1_1</name>
    <name evidence="15" type="synonym">ROT1_2</name>
    <name evidence="16" type="ORF">B0A54_01986</name>
    <name evidence="14" type="ORF">LTR82_003368</name>
    <name evidence="15" type="ORF">LTR91_012117</name>
</gene>
<evidence type="ECO:0000313" key="15">
    <source>
        <dbReference type="EMBL" id="KAK0980726.1"/>
    </source>
</evidence>
<dbReference type="EMBL" id="JASUXU010000006">
    <property type="protein sequence ID" value="KAK0325829.1"/>
    <property type="molecule type" value="Genomic_DNA"/>
</dbReference>
<dbReference type="STRING" id="329885.A0A4U0VFY7"/>
<evidence type="ECO:0000313" key="18">
    <source>
        <dbReference type="Proteomes" id="UP001175353"/>
    </source>
</evidence>
<evidence type="ECO:0000313" key="16">
    <source>
        <dbReference type="EMBL" id="TKA47612.1"/>
    </source>
</evidence>
<dbReference type="GO" id="GO:0051082">
    <property type="term" value="F:unfolded protein binding"/>
    <property type="evidence" value="ECO:0007669"/>
    <property type="project" value="TreeGrafter"/>
</dbReference>
<comment type="caution">
    <text evidence="16">The sequence shown here is derived from an EMBL/GenBank/DDBJ whole genome shotgun (WGS) entry which is preliminary data.</text>
</comment>
<protein>
    <recommendedName>
        <fullName evidence="3 10">Protein ROT1</fullName>
    </recommendedName>
</protein>
<feature type="compositionally biased region" description="Low complexity" evidence="11">
    <location>
        <begin position="185"/>
        <end position="199"/>
    </location>
</feature>
<feature type="signal peptide" evidence="13">
    <location>
        <begin position="1"/>
        <end position="19"/>
    </location>
</feature>
<dbReference type="GO" id="GO:0005789">
    <property type="term" value="C:endoplasmic reticulum membrane"/>
    <property type="evidence" value="ECO:0007669"/>
    <property type="project" value="UniProtKB-SubCell"/>
</dbReference>
<dbReference type="OrthoDB" id="5327821at2759"/>
<dbReference type="Proteomes" id="UP001175353">
    <property type="component" value="Unassembled WGS sequence"/>
</dbReference>
<dbReference type="Pfam" id="PF10681">
    <property type="entry name" value="Rot1"/>
    <property type="match status" value="1"/>
</dbReference>
<dbReference type="Proteomes" id="UP001168146">
    <property type="component" value="Unassembled WGS sequence"/>
</dbReference>
<sequence length="265" mass="29096">MLLYTSLATALLLAAPAAAQTWPYDLIGTWSTKSNQTLTGPGFYDPLNERLIEPSRTGISYSFTGDGHYEEAYYRAIANPQNPACPSGIMQWQHGAWVMNANGSLSLTPIAVDGRQLLSSPCEYNNAVYTRYNQTELFQRYSVYTDPYHGIGRLDMFKFDGAPMNPMYLVYSPPQMLPTTTLNPTSASSTAGAKSTSGSKLRRSLDAEVPLSWKAKMASENGKLGERSGVVHMINADRVWWIGLGMMGIGGLLYLGPRRMGVQLS</sequence>
<evidence type="ECO:0000313" key="17">
    <source>
        <dbReference type="Proteomes" id="UP000310066"/>
    </source>
</evidence>
<evidence type="ECO:0000256" key="10">
    <source>
        <dbReference type="PIRNR" id="PIRNR017290"/>
    </source>
</evidence>
<evidence type="ECO:0000256" key="9">
    <source>
        <dbReference type="ARBA" id="ARBA00024969"/>
    </source>
</evidence>
<keyword evidence="4 12" id="KW-0812">Transmembrane</keyword>
<dbReference type="InterPro" id="IPR019623">
    <property type="entry name" value="Rot1"/>
</dbReference>
<keyword evidence="7 12" id="KW-1133">Transmembrane helix</keyword>
<dbReference type="Proteomes" id="UP000310066">
    <property type="component" value="Unassembled WGS sequence"/>
</dbReference>
<dbReference type="PANTHER" id="PTHR28090:SF1">
    <property type="entry name" value="PROTEIN ROT1"/>
    <property type="match status" value="1"/>
</dbReference>
<dbReference type="EMBL" id="JAUJLE010000115">
    <property type="protein sequence ID" value="KAK0980726.1"/>
    <property type="molecule type" value="Genomic_DNA"/>
</dbReference>
<evidence type="ECO:0000256" key="3">
    <source>
        <dbReference type="ARBA" id="ARBA00017291"/>
    </source>
</evidence>
<reference evidence="16 17" key="1">
    <citation type="submission" date="2017-03" db="EMBL/GenBank/DDBJ databases">
        <title>Genomes of endolithic fungi from Antarctica.</title>
        <authorList>
            <person name="Coleine C."/>
            <person name="Masonjones S."/>
            <person name="Stajich J.E."/>
        </authorList>
    </citation>
    <scope>NUCLEOTIDE SEQUENCE [LARGE SCALE GENOMIC DNA]</scope>
    <source>
        <strain evidence="16 17">CCFEE 5311</strain>
    </source>
</reference>
<feature type="chain" id="PRO_5044609410" description="Protein ROT1" evidence="13">
    <location>
        <begin position="20"/>
        <end position="265"/>
    </location>
</feature>
<dbReference type="PIRSF" id="PIRSF017290">
    <property type="entry name" value="ROT1_prd"/>
    <property type="match status" value="1"/>
</dbReference>
<dbReference type="AlphaFoldDB" id="A0A4U0VFY7"/>
<evidence type="ECO:0000256" key="11">
    <source>
        <dbReference type="SAM" id="MobiDB-lite"/>
    </source>
</evidence>
<proteinExistence type="inferred from homology"/>
<keyword evidence="5 13" id="KW-0732">Signal</keyword>
<evidence type="ECO:0000256" key="12">
    <source>
        <dbReference type="SAM" id="Phobius"/>
    </source>
</evidence>
<keyword evidence="8 10" id="KW-0472">Membrane</keyword>
<keyword evidence="6 10" id="KW-0256">Endoplasmic reticulum</keyword>
<evidence type="ECO:0000256" key="8">
    <source>
        <dbReference type="ARBA" id="ARBA00023136"/>
    </source>
</evidence>
<dbReference type="GO" id="GO:0006458">
    <property type="term" value="P:'de novo' protein folding"/>
    <property type="evidence" value="ECO:0007669"/>
    <property type="project" value="InterPro"/>
</dbReference>
<evidence type="ECO:0000256" key="13">
    <source>
        <dbReference type="SAM" id="SignalP"/>
    </source>
</evidence>
<evidence type="ECO:0000256" key="1">
    <source>
        <dbReference type="ARBA" id="ARBA00004115"/>
    </source>
</evidence>
<keyword evidence="18" id="KW-1185">Reference proteome</keyword>
<evidence type="ECO:0000256" key="7">
    <source>
        <dbReference type="ARBA" id="ARBA00022989"/>
    </source>
</evidence>